<protein>
    <submittedName>
        <fullName evidence="1">Uncharacterized protein</fullName>
    </submittedName>
</protein>
<sequence length="67" mass="7983">MRKNKPQRKPAGVSRLYWSYLQGNLDLAELTLKQFNQIVLEQYIKYKQHGGHKSFEEYYAYVESKGL</sequence>
<dbReference type="Proteomes" id="UP000254400">
    <property type="component" value="Unassembled WGS sequence"/>
</dbReference>
<dbReference type="EMBL" id="UGSC01000001">
    <property type="protein sequence ID" value="SUA70325.1"/>
    <property type="molecule type" value="Genomic_DNA"/>
</dbReference>
<dbReference type="RefSeq" id="WP_019687719.1">
    <property type="nucleotide sequence ID" value="NZ_CP036496.1"/>
</dbReference>
<evidence type="ECO:0000313" key="1">
    <source>
        <dbReference type="EMBL" id="SUA70325.1"/>
    </source>
</evidence>
<dbReference type="GeneID" id="93346550"/>
<evidence type="ECO:0000313" key="2">
    <source>
        <dbReference type="Proteomes" id="UP000254400"/>
    </source>
</evidence>
<gene>
    <name evidence="1" type="ORF">NCTC10343_03196</name>
</gene>
<proteinExistence type="predicted"/>
<dbReference type="AlphaFoldDB" id="A0A378XZF1"/>
<accession>A0A378XZF1</accession>
<organism evidence="1 2">
    <name type="scientific">Paenibacillus polymyxa</name>
    <name type="common">Bacillus polymyxa</name>
    <dbReference type="NCBI Taxonomy" id="1406"/>
    <lineage>
        <taxon>Bacteria</taxon>
        <taxon>Bacillati</taxon>
        <taxon>Bacillota</taxon>
        <taxon>Bacilli</taxon>
        <taxon>Bacillales</taxon>
        <taxon>Paenibacillaceae</taxon>
        <taxon>Paenibacillus</taxon>
    </lineage>
</organism>
<reference evidence="1 2" key="1">
    <citation type="submission" date="2018-06" db="EMBL/GenBank/DDBJ databases">
        <authorList>
            <consortium name="Pathogen Informatics"/>
            <person name="Doyle S."/>
        </authorList>
    </citation>
    <scope>NUCLEOTIDE SEQUENCE [LARGE SCALE GENOMIC DNA]</scope>
    <source>
        <strain evidence="1 2">NCTC10343</strain>
    </source>
</reference>
<name>A0A378XZF1_PAEPO</name>